<feature type="non-terminal residue" evidence="2">
    <location>
        <position position="63"/>
    </location>
</feature>
<feature type="domain" description="Histone deacetylase" evidence="1">
    <location>
        <begin position="2"/>
        <end position="51"/>
    </location>
</feature>
<protein>
    <recommendedName>
        <fullName evidence="1">Histone deacetylase domain-containing protein</fullName>
    </recommendedName>
</protein>
<dbReference type="InterPro" id="IPR023801">
    <property type="entry name" value="His_deacetylse_dom"/>
</dbReference>
<comment type="caution">
    <text evidence="2">The sequence shown here is derived from an EMBL/GenBank/DDBJ whole genome shotgun (WGS) entry which is preliminary data.</text>
</comment>
<evidence type="ECO:0000313" key="2">
    <source>
        <dbReference type="EMBL" id="GAH06148.1"/>
    </source>
</evidence>
<dbReference type="InterPro" id="IPR037138">
    <property type="entry name" value="His_deacetylse_dom_sf"/>
</dbReference>
<sequence>MMEVSVTGFARMVGIIKGLADELCSGRLTFTLEGGYPLDALAASVKATFDVLLGNTNIEDPLG</sequence>
<proteinExistence type="predicted"/>
<dbReference type="Pfam" id="PF00850">
    <property type="entry name" value="Hist_deacetyl"/>
    <property type="match status" value="1"/>
</dbReference>
<dbReference type="EMBL" id="BART01035905">
    <property type="protein sequence ID" value="GAH06148.1"/>
    <property type="molecule type" value="Genomic_DNA"/>
</dbReference>
<dbReference type="AlphaFoldDB" id="X1EBV6"/>
<name>X1EBV6_9ZZZZ</name>
<reference evidence="2" key="1">
    <citation type="journal article" date="2014" name="Front. Microbiol.">
        <title>High frequency of phylogenetically diverse reductive dehalogenase-homologous genes in deep subseafloor sedimentary metagenomes.</title>
        <authorList>
            <person name="Kawai M."/>
            <person name="Futagami T."/>
            <person name="Toyoda A."/>
            <person name="Takaki Y."/>
            <person name="Nishi S."/>
            <person name="Hori S."/>
            <person name="Arai W."/>
            <person name="Tsubouchi T."/>
            <person name="Morono Y."/>
            <person name="Uchiyama I."/>
            <person name="Ito T."/>
            <person name="Fujiyama A."/>
            <person name="Inagaki F."/>
            <person name="Takami H."/>
        </authorList>
    </citation>
    <scope>NUCLEOTIDE SEQUENCE</scope>
    <source>
        <strain evidence="2">Expedition CK06-06</strain>
    </source>
</reference>
<dbReference type="Gene3D" id="3.40.800.20">
    <property type="entry name" value="Histone deacetylase domain"/>
    <property type="match status" value="1"/>
</dbReference>
<evidence type="ECO:0000259" key="1">
    <source>
        <dbReference type="Pfam" id="PF00850"/>
    </source>
</evidence>
<dbReference type="SUPFAM" id="SSF52768">
    <property type="entry name" value="Arginase/deacetylase"/>
    <property type="match status" value="1"/>
</dbReference>
<dbReference type="InterPro" id="IPR023696">
    <property type="entry name" value="Ureohydrolase_dom_sf"/>
</dbReference>
<accession>X1EBV6</accession>
<organism evidence="2">
    <name type="scientific">marine sediment metagenome</name>
    <dbReference type="NCBI Taxonomy" id="412755"/>
    <lineage>
        <taxon>unclassified sequences</taxon>
        <taxon>metagenomes</taxon>
        <taxon>ecological metagenomes</taxon>
    </lineage>
</organism>
<gene>
    <name evidence="2" type="ORF">S01H4_60773</name>
</gene>